<evidence type="ECO:0000259" key="1">
    <source>
        <dbReference type="Pfam" id="PF08608"/>
    </source>
</evidence>
<dbReference type="InterPro" id="IPR013917">
    <property type="entry name" value="tRNA_wybutosine-synth"/>
</dbReference>
<evidence type="ECO:0008006" key="5">
    <source>
        <dbReference type="Google" id="ProtNLM"/>
    </source>
</evidence>
<evidence type="ECO:0000313" key="4">
    <source>
        <dbReference type="Proteomes" id="UP000199013"/>
    </source>
</evidence>
<dbReference type="Proteomes" id="UP000199013">
    <property type="component" value="Unassembled WGS sequence"/>
</dbReference>
<dbReference type="SUPFAM" id="SSF109854">
    <property type="entry name" value="DinB/YfiT-like putative metalloenzymes"/>
    <property type="match status" value="1"/>
</dbReference>
<organism evidence="3 4">
    <name type="scientific">Candidatus Protofrankia californiensis</name>
    <dbReference type="NCBI Taxonomy" id="1839754"/>
    <lineage>
        <taxon>Bacteria</taxon>
        <taxon>Bacillati</taxon>
        <taxon>Actinomycetota</taxon>
        <taxon>Actinomycetes</taxon>
        <taxon>Frankiales</taxon>
        <taxon>Frankiaceae</taxon>
        <taxon>Protofrankia</taxon>
    </lineage>
</organism>
<dbReference type="InterPro" id="IPR024344">
    <property type="entry name" value="MDMPI_metal-binding"/>
</dbReference>
<dbReference type="AlphaFoldDB" id="A0A1C3NZ74"/>
<name>A0A1C3NZ74_9ACTN</name>
<protein>
    <recommendedName>
        <fullName evidence="5">TIGR03084 family protein</fullName>
    </recommendedName>
</protein>
<keyword evidence="4" id="KW-1185">Reference proteome</keyword>
<dbReference type="NCBIfam" id="TIGR03084">
    <property type="entry name" value="TIGR03084 family metal-binding protein"/>
    <property type="match status" value="1"/>
</dbReference>
<dbReference type="InterPro" id="IPR017518">
    <property type="entry name" value="CHP03084"/>
</dbReference>
<accession>A0A1C3NZ74</accession>
<dbReference type="Pfam" id="PF08608">
    <property type="entry name" value="Wyosine_form"/>
    <property type="match status" value="1"/>
</dbReference>
<dbReference type="NCBIfam" id="TIGR03083">
    <property type="entry name" value="maleylpyruvate isomerase family mycothiol-dependent enzyme"/>
    <property type="match status" value="1"/>
</dbReference>
<evidence type="ECO:0000313" key="3">
    <source>
        <dbReference type="EMBL" id="SBW22869.1"/>
    </source>
</evidence>
<dbReference type="InterPro" id="IPR034660">
    <property type="entry name" value="DinB/YfiT-like"/>
</dbReference>
<feature type="domain" description="Mycothiol-dependent maleylpyruvate isomerase metal-binding" evidence="2">
    <location>
        <begin position="12"/>
        <end position="148"/>
    </location>
</feature>
<sequence>MAADVRSLLADLAAETEELTALLRGLDEPGWRTPTPAAGWDISDQVSHLAYFDDVTTLAATDPERFDVEAKKLTDLGDDFAAHVARWYRDRSGSELLGWFEQARGTLLETLASVEAGTKLRWFGPPMSVSSSATARLMETWAHGQDVADALGVQRRPSARLRHIAHLGVATVGWSFVVRQLPPPDRPIRISLTAPDGSRWQWGPEDAADAVTGPALDFCLLVTQRRHHADLDLQATGAAATRFLEIAQVFAGPPGAGRPRNGEHP</sequence>
<dbReference type="InterPro" id="IPR017517">
    <property type="entry name" value="Maleyloyr_isom"/>
</dbReference>
<evidence type="ECO:0000259" key="2">
    <source>
        <dbReference type="Pfam" id="PF11716"/>
    </source>
</evidence>
<feature type="domain" description="tRNA wybutosine-synthesis" evidence="1">
    <location>
        <begin position="185"/>
        <end position="233"/>
    </location>
</feature>
<dbReference type="Pfam" id="PF11716">
    <property type="entry name" value="MDMPI_N"/>
    <property type="match status" value="1"/>
</dbReference>
<dbReference type="EMBL" id="FLUV01001359">
    <property type="protein sequence ID" value="SBW22869.1"/>
    <property type="molecule type" value="Genomic_DNA"/>
</dbReference>
<gene>
    <name evidence="3" type="ORF">FDG2_3239</name>
</gene>
<proteinExistence type="predicted"/>
<dbReference type="GO" id="GO:0046872">
    <property type="term" value="F:metal ion binding"/>
    <property type="evidence" value="ECO:0007669"/>
    <property type="project" value="InterPro"/>
</dbReference>
<dbReference type="Gene3D" id="1.20.120.450">
    <property type="entry name" value="dinb family like domain"/>
    <property type="match status" value="1"/>
</dbReference>
<reference evidence="4" key="1">
    <citation type="submission" date="2016-02" db="EMBL/GenBank/DDBJ databases">
        <authorList>
            <person name="Wibberg D."/>
        </authorList>
    </citation>
    <scope>NUCLEOTIDE SEQUENCE [LARGE SCALE GENOMIC DNA]</scope>
</reference>